<protein>
    <submittedName>
        <fullName evidence="2">Uncharacterized protein</fullName>
    </submittedName>
</protein>
<gene>
    <name evidence="2" type="ORF">OS493_037379</name>
</gene>
<sequence>MQILAFVLFLIVMQYGWASRCNKAADSDGTQSCKDSGPGGFEKCIQLGNYSSYQCASCLRSDDQQRKNGHNCTSLSSNQYCWYPCMLENHNQTSGQVAKNCSCDAPVTTTVVTVTVTPTSSADSPNCGPYGVFTVSIILMNIFAAFPY</sequence>
<dbReference type="Proteomes" id="UP001163046">
    <property type="component" value="Unassembled WGS sequence"/>
</dbReference>
<dbReference type="EMBL" id="MU825466">
    <property type="protein sequence ID" value="KAJ7388469.1"/>
    <property type="molecule type" value="Genomic_DNA"/>
</dbReference>
<keyword evidence="3" id="KW-1185">Reference proteome</keyword>
<evidence type="ECO:0000313" key="2">
    <source>
        <dbReference type="EMBL" id="KAJ7388469.1"/>
    </source>
</evidence>
<name>A0A9X0D870_9CNID</name>
<comment type="caution">
    <text evidence="2">The sequence shown here is derived from an EMBL/GenBank/DDBJ whole genome shotgun (WGS) entry which is preliminary data.</text>
</comment>
<evidence type="ECO:0000256" key="1">
    <source>
        <dbReference type="SAM" id="SignalP"/>
    </source>
</evidence>
<feature type="chain" id="PRO_5040726578" evidence="1">
    <location>
        <begin position="19"/>
        <end position="148"/>
    </location>
</feature>
<dbReference type="AlphaFoldDB" id="A0A9X0D870"/>
<evidence type="ECO:0000313" key="3">
    <source>
        <dbReference type="Proteomes" id="UP001163046"/>
    </source>
</evidence>
<feature type="signal peptide" evidence="1">
    <location>
        <begin position="1"/>
        <end position="18"/>
    </location>
</feature>
<reference evidence="2" key="1">
    <citation type="submission" date="2023-01" db="EMBL/GenBank/DDBJ databases">
        <title>Genome assembly of the deep-sea coral Lophelia pertusa.</title>
        <authorList>
            <person name="Herrera S."/>
            <person name="Cordes E."/>
        </authorList>
    </citation>
    <scope>NUCLEOTIDE SEQUENCE</scope>
    <source>
        <strain evidence="2">USNM1676648</strain>
        <tissue evidence="2">Polyp</tissue>
    </source>
</reference>
<keyword evidence="1" id="KW-0732">Signal</keyword>
<proteinExistence type="predicted"/>
<organism evidence="2 3">
    <name type="scientific">Desmophyllum pertusum</name>
    <dbReference type="NCBI Taxonomy" id="174260"/>
    <lineage>
        <taxon>Eukaryota</taxon>
        <taxon>Metazoa</taxon>
        <taxon>Cnidaria</taxon>
        <taxon>Anthozoa</taxon>
        <taxon>Hexacorallia</taxon>
        <taxon>Scleractinia</taxon>
        <taxon>Caryophylliina</taxon>
        <taxon>Caryophylliidae</taxon>
        <taxon>Desmophyllum</taxon>
    </lineage>
</organism>
<accession>A0A9X0D870</accession>